<sequence>MTNHLFSVFQDERFMDLTIYQYGYEKCEPLHSFGPYVRNNYLFHYVISGKGCLHANDERGEAVPHNIEAGNGFLIEPGHVTTYFADNDQPWEYVWVEFGGLRAKECVELAGLSHKSPVYRLASPEYGETLQERMLTIVKSQNASNMEMIGHLYLFLDCLIKYSASKKQLQGGKLSEFYAREAVVYIEHNYDQDITVEDIAKKCQLDRSYFGKVFKKVVGQSPQEFLIRYRMTKAADALIISDDSVSDIGLSVGYPNLLHFSRAFKGVYGVSPREYRQKNKIIDR</sequence>
<dbReference type="SUPFAM" id="SSF46689">
    <property type="entry name" value="Homeodomain-like"/>
    <property type="match status" value="2"/>
</dbReference>
<dbReference type="GO" id="GO:0003700">
    <property type="term" value="F:DNA-binding transcription factor activity"/>
    <property type="evidence" value="ECO:0007669"/>
    <property type="project" value="InterPro"/>
</dbReference>
<dbReference type="Pfam" id="PF02311">
    <property type="entry name" value="AraC_binding"/>
    <property type="match status" value="1"/>
</dbReference>
<organism evidence="5 6">
    <name type="scientific">Sporofaciens musculi</name>
    <dbReference type="NCBI Taxonomy" id="2681861"/>
    <lineage>
        <taxon>Bacteria</taxon>
        <taxon>Bacillati</taxon>
        <taxon>Bacillota</taxon>
        <taxon>Clostridia</taxon>
        <taxon>Lachnospirales</taxon>
        <taxon>Lachnospiraceae</taxon>
        <taxon>Sporofaciens</taxon>
    </lineage>
</organism>
<proteinExistence type="predicted"/>
<keyword evidence="6" id="KW-1185">Reference proteome</keyword>
<dbReference type="InterPro" id="IPR009057">
    <property type="entry name" value="Homeodomain-like_sf"/>
</dbReference>
<dbReference type="Gene3D" id="1.10.10.60">
    <property type="entry name" value="Homeodomain-like"/>
    <property type="match status" value="2"/>
</dbReference>
<dbReference type="Gene3D" id="2.60.120.10">
    <property type="entry name" value="Jelly Rolls"/>
    <property type="match status" value="1"/>
</dbReference>
<evidence type="ECO:0000256" key="2">
    <source>
        <dbReference type="ARBA" id="ARBA00023125"/>
    </source>
</evidence>
<feature type="domain" description="HTH araC/xylS-type" evidence="4">
    <location>
        <begin position="180"/>
        <end position="278"/>
    </location>
</feature>
<gene>
    <name evidence="5" type="ORF">GN277_18435</name>
</gene>
<evidence type="ECO:0000313" key="6">
    <source>
        <dbReference type="Proteomes" id="UP000460412"/>
    </source>
</evidence>
<dbReference type="Pfam" id="PF12833">
    <property type="entry name" value="HTH_18"/>
    <property type="match status" value="1"/>
</dbReference>
<dbReference type="EMBL" id="WUQX01000001">
    <property type="protein sequence ID" value="MXP77281.1"/>
    <property type="molecule type" value="Genomic_DNA"/>
</dbReference>
<dbReference type="PANTHER" id="PTHR43280">
    <property type="entry name" value="ARAC-FAMILY TRANSCRIPTIONAL REGULATOR"/>
    <property type="match status" value="1"/>
</dbReference>
<dbReference type="Proteomes" id="UP000460412">
    <property type="component" value="Unassembled WGS sequence"/>
</dbReference>
<dbReference type="PANTHER" id="PTHR43280:SF28">
    <property type="entry name" value="HTH-TYPE TRANSCRIPTIONAL ACTIVATOR RHAS"/>
    <property type="match status" value="1"/>
</dbReference>
<dbReference type="PROSITE" id="PS01124">
    <property type="entry name" value="HTH_ARAC_FAMILY_2"/>
    <property type="match status" value="1"/>
</dbReference>
<dbReference type="CDD" id="cd06986">
    <property type="entry name" value="cupin_MmsR-like_N"/>
    <property type="match status" value="1"/>
</dbReference>
<dbReference type="InterPro" id="IPR003313">
    <property type="entry name" value="AraC-bd"/>
</dbReference>
<dbReference type="RefSeq" id="WP_159756920.1">
    <property type="nucleotide sequence ID" value="NZ_CASSPE010000204.1"/>
</dbReference>
<dbReference type="PRINTS" id="PR00032">
    <property type="entry name" value="HTHARAC"/>
</dbReference>
<dbReference type="GO" id="GO:0043565">
    <property type="term" value="F:sequence-specific DNA binding"/>
    <property type="evidence" value="ECO:0007669"/>
    <property type="project" value="InterPro"/>
</dbReference>
<keyword evidence="1" id="KW-0805">Transcription regulation</keyword>
<accession>A0A7X3MIX8</accession>
<comment type="caution">
    <text evidence="5">The sequence shown here is derived from an EMBL/GenBank/DDBJ whole genome shotgun (WGS) entry which is preliminary data.</text>
</comment>
<reference evidence="5 6" key="1">
    <citation type="submission" date="2019-12" db="EMBL/GenBank/DDBJ databases">
        <title>Sporaefaciens musculi gen. nov., sp. nov., a novel bacterium isolated from the caecum of an obese mouse.</title>
        <authorList>
            <person name="Rasmussen T.S."/>
            <person name="Streidl T."/>
            <person name="Hitch T.C.A."/>
            <person name="Wortmann E."/>
            <person name="Deptula P."/>
            <person name="Hansen M."/>
            <person name="Nielsen D.S."/>
            <person name="Clavel T."/>
            <person name="Vogensen F.K."/>
        </authorList>
    </citation>
    <scope>NUCLEOTIDE SEQUENCE [LARGE SCALE GENOMIC DNA]</scope>
    <source>
        <strain evidence="5 6">WCA-9-b2</strain>
    </source>
</reference>
<dbReference type="AlphaFoldDB" id="A0A7X3MIX8"/>
<evidence type="ECO:0000256" key="3">
    <source>
        <dbReference type="ARBA" id="ARBA00023163"/>
    </source>
</evidence>
<name>A0A7X3MIX8_9FIRM</name>
<dbReference type="SUPFAM" id="SSF51215">
    <property type="entry name" value="Regulatory protein AraC"/>
    <property type="match status" value="1"/>
</dbReference>
<keyword evidence="2" id="KW-0238">DNA-binding</keyword>
<evidence type="ECO:0000259" key="4">
    <source>
        <dbReference type="PROSITE" id="PS01124"/>
    </source>
</evidence>
<dbReference type="InterPro" id="IPR014710">
    <property type="entry name" value="RmlC-like_jellyroll"/>
</dbReference>
<evidence type="ECO:0000256" key="1">
    <source>
        <dbReference type="ARBA" id="ARBA00023015"/>
    </source>
</evidence>
<dbReference type="SMART" id="SM00342">
    <property type="entry name" value="HTH_ARAC"/>
    <property type="match status" value="1"/>
</dbReference>
<protein>
    <submittedName>
        <fullName evidence="5">AraC family transcriptional regulator</fullName>
    </submittedName>
</protein>
<dbReference type="InterPro" id="IPR020449">
    <property type="entry name" value="Tscrpt_reg_AraC-type_HTH"/>
</dbReference>
<dbReference type="InterPro" id="IPR018060">
    <property type="entry name" value="HTH_AraC"/>
</dbReference>
<keyword evidence="3" id="KW-0804">Transcription</keyword>
<dbReference type="InterPro" id="IPR037923">
    <property type="entry name" value="HTH-like"/>
</dbReference>
<evidence type="ECO:0000313" key="5">
    <source>
        <dbReference type="EMBL" id="MXP77281.1"/>
    </source>
</evidence>